<dbReference type="Proteomes" id="UP000017861">
    <property type="component" value="Unassembled WGS sequence"/>
</dbReference>
<proteinExistence type="predicted"/>
<evidence type="ECO:0000313" key="2">
    <source>
        <dbReference type="EMBL" id="ESS55034.1"/>
    </source>
</evidence>
<feature type="region of interest" description="Disordered" evidence="1">
    <location>
        <begin position="1"/>
        <end position="35"/>
    </location>
</feature>
<feature type="compositionally biased region" description="Polar residues" evidence="1">
    <location>
        <begin position="92"/>
        <end position="112"/>
    </location>
</feature>
<feature type="compositionally biased region" description="Polar residues" evidence="1">
    <location>
        <begin position="18"/>
        <end position="35"/>
    </location>
</feature>
<evidence type="ECO:0000313" key="3">
    <source>
        <dbReference type="Proteomes" id="UP000017861"/>
    </source>
</evidence>
<evidence type="ECO:0000256" key="1">
    <source>
        <dbReference type="SAM" id="MobiDB-lite"/>
    </source>
</evidence>
<feature type="region of interest" description="Disordered" evidence="1">
    <location>
        <begin position="70"/>
        <end position="143"/>
    </location>
</feature>
<protein>
    <submittedName>
        <fullName evidence="2">Uncharacterized protein</fullName>
    </submittedName>
</protein>
<comment type="caution">
    <text evidence="2">The sequence shown here is derived from an EMBL/GenBank/DDBJ whole genome shotgun (WGS) entry which is preliminary data.</text>
</comment>
<dbReference type="VEuPathDB" id="TriTrypDB:TCDM_13519"/>
<dbReference type="AlphaFoldDB" id="V5AIJ2"/>
<organism evidence="2 3">
    <name type="scientific">Trypanosoma cruzi Dm28c</name>
    <dbReference type="NCBI Taxonomy" id="1416333"/>
    <lineage>
        <taxon>Eukaryota</taxon>
        <taxon>Discoba</taxon>
        <taxon>Euglenozoa</taxon>
        <taxon>Kinetoplastea</taxon>
        <taxon>Metakinetoplastina</taxon>
        <taxon>Trypanosomatida</taxon>
        <taxon>Trypanosomatidae</taxon>
        <taxon>Trypanosoma</taxon>
        <taxon>Schizotrypanum</taxon>
    </lineage>
</organism>
<dbReference type="EMBL" id="AYLP01001076">
    <property type="protein sequence ID" value="ESS55034.1"/>
    <property type="molecule type" value="Genomic_DNA"/>
</dbReference>
<feature type="compositionally biased region" description="Basic residues" evidence="1">
    <location>
        <begin position="117"/>
        <end position="129"/>
    </location>
</feature>
<name>V5AIJ2_TRYCR</name>
<accession>V5AIJ2</accession>
<sequence>MWKKKKAAIHQTRPWGGEQSTHAESGTQDNPEGTARSTIAYTPALTHKHTHTIAVLPDRAWEDTALHTKNARISRIHPQWARKRDTPPSPPVQSRGQRDTATAPQPTQNAHGASNHPKSHTQKRIRIHPRRGDKISSHYTHNGIRCPAQRSHRRCVTPTAKVICHVRSLPPPSLRAHGGSSSHPKPLAHATKEASKSTAMCILCVHVVVCACRHTKQKRKNRSRACGETHKQKCTAEMHGRNKEKKTAQAHDIARQPKQRQFIKKLLK</sequence>
<gene>
    <name evidence="2" type="ORF">TCDM_13519</name>
</gene>
<reference evidence="2 3" key="1">
    <citation type="journal article" date="2014" name="Genome Announc.">
        <title>Trypanosoma cruzi Clone Dm28c Draft Genome Sequence.</title>
        <authorList>
            <person name="Grisard E.C."/>
            <person name="Teixeira S.M."/>
            <person name="de Almeida L.G."/>
            <person name="Stoco P.H."/>
            <person name="Gerber A.L."/>
            <person name="Talavera-Lopez C."/>
            <person name="Lima O.C."/>
            <person name="Andersson B."/>
            <person name="de Vasconcelos A.T."/>
        </authorList>
    </citation>
    <scope>NUCLEOTIDE SEQUENCE [LARGE SCALE GENOMIC DNA]</scope>
    <source>
        <strain evidence="2 3">Dm28c</strain>
    </source>
</reference>